<feature type="non-terminal residue" evidence="2">
    <location>
        <position position="1"/>
    </location>
</feature>
<gene>
    <name evidence="2" type="ORF">Tci_893307</name>
</gene>
<accession>A0A699UJA3</accession>
<protein>
    <submittedName>
        <fullName evidence="2">Uncharacterized protein</fullName>
    </submittedName>
</protein>
<feature type="compositionally biased region" description="Low complexity" evidence="1">
    <location>
        <begin position="15"/>
        <end position="26"/>
    </location>
</feature>
<feature type="region of interest" description="Disordered" evidence="1">
    <location>
        <begin position="1"/>
        <end position="36"/>
    </location>
</feature>
<evidence type="ECO:0000313" key="2">
    <source>
        <dbReference type="EMBL" id="GFD21338.1"/>
    </source>
</evidence>
<proteinExistence type="predicted"/>
<comment type="caution">
    <text evidence="2">The sequence shown here is derived from an EMBL/GenBank/DDBJ whole genome shotgun (WGS) entry which is preliminary data.</text>
</comment>
<dbReference type="AlphaFoldDB" id="A0A699UJA3"/>
<name>A0A699UJA3_TANCI</name>
<organism evidence="2">
    <name type="scientific">Tanacetum cinerariifolium</name>
    <name type="common">Dalmatian daisy</name>
    <name type="synonym">Chrysanthemum cinerariifolium</name>
    <dbReference type="NCBI Taxonomy" id="118510"/>
    <lineage>
        <taxon>Eukaryota</taxon>
        <taxon>Viridiplantae</taxon>
        <taxon>Streptophyta</taxon>
        <taxon>Embryophyta</taxon>
        <taxon>Tracheophyta</taxon>
        <taxon>Spermatophyta</taxon>
        <taxon>Magnoliopsida</taxon>
        <taxon>eudicotyledons</taxon>
        <taxon>Gunneridae</taxon>
        <taxon>Pentapetalae</taxon>
        <taxon>asterids</taxon>
        <taxon>campanulids</taxon>
        <taxon>Asterales</taxon>
        <taxon>Asteraceae</taxon>
        <taxon>Asteroideae</taxon>
        <taxon>Anthemideae</taxon>
        <taxon>Anthemidinae</taxon>
        <taxon>Tanacetum</taxon>
    </lineage>
</organism>
<reference evidence="2" key="1">
    <citation type="journal article" date="2019" name="Sci. Rep.">
        <title>Draft genome of Tanacetum cinerariifolium, the natural source of mosquito coil.</title>
        <authorList>
            <person name="Yamashiro T."/>
            <person name="Shiraishi A."/>
            <person name="Satake H."/>
            <person name="Nakayama K."/>
        </authorList>
    </citation>
    <scope>NUCLEOTIDE SEQUENCE</scope>
</reference>
<sequence>SITPPTATTTPKMIAAAKGKQLAKAKSPSDPSEVARTEAQQLKIVLRRSIQQTHMSQPGGFGLNVNEEEHVKEEEEDELYRDVSINQGRGLQATLKVEDTHVTLTLINSDGQQESSSVSS</sequence>
<dbReference type="EMBL" id="BKCJ011328947">
    <property type="protein sequence ID" value="GFD21338.1"/>
    <property type="molecule type" value="Genomic_DNA"/>
</dbReference>
<evidence type="ECO:0000256" key="1">
    <source>
        <dbReference type="SAM" id="MobiDB-lite"/>
    </source>
</evidence>
<feature type="compositionally biased region" description="Polar residues" evidence="1">
    <location>
        <begin position="1"/>
        <end position="11"/>
    </location>
</feature>